<organism evidence="1 2">
    <name type="scientific">Methanococcoides cohabitans</name>
    <dbReference type="NCBI Taxonomy" id="3136559"/>
    <lineage>
        <taxon>Archaea</taxon>
        <taxon>Methanobacteriati</taxon>
        <taxon>Methanobacteriota</taxon>
        <taxon>Stenosarchaea group</taxon>
        <taxon>Methanomicrobia</taxon>
        <taxon>Methanosarcinales</taxon>
        <taxon>Methanosarcinaceae</taxon>
        <taxon>Methanococcoides</taxon>
    </lineage>
</organism>
<name>A0ABU9KXD4_9EURY</name>
<protein>
    <submittedName>
        <fullName evidence="1">DUF1059 domain-containing protein</fullName>
    </submittedName>
</protein>
<dbReference type="Pfam" id="PF06348">
    <property type="entry name" value="DUF1059"/>
    <property type="match status" value="1"/>
</dbReference>
<reference evidence="1 2" key="1">
    <citation type="submission" date="2024-04" db="EMBL/GenBank/DDBJ databases">
        <title>Methanococcoides sp. LMO-2.</title>
        <authorList>
            <person name="Liang L."/>
        </authorList>
    </citation>
    <scope>NUCLEOTIDE SEQUENCE [LARGE SCALE GENOMIC DNA]</scope>
    <source>
        <strain evidence="1 2">LMO-2</strain>
    </source>
</reference>
<dbReference type="InterPro" id="IPR009409">
    <property type="entry name" value="DUF1059"/>
</dbReference>
<proteinExistence type="predicted"/>
<evidence type="ECO:0000313" key="1">
    <source>
        <dbReference type="EMBL" id="MEL4306220.1"/>
    </source>
</evidence>
<dbReference type="Proteomes" id="UP001396646">
    <property type="component" value="Unassembled WGS sequence"/>
</dbReference>
<comment type="caution">
    <text evidence="1">The sequence shown here is derived from an EMBL/GenBank/DDBJ whole genome shotgun (WGS) entry which is preliminary data.</text>
</comment>
<sequence length="70" mass="7758">MKIIKCRDLGFNCDFMATGSAVEADGVKQKMMDHIIEKHLPEKEMSDEDIEDIASRIEILLSRGCGCGAL</sequence>
<dbReference type="RefSeq" id="WP_342127829.1">
    <property type="nucleotide sequence ID" value="NZ_JBCAUS010000007.1"/>
</dbReference>
<gene>
    <name evidence="1" type="ORF">WOA13_10355</name>
</gene>
<keyword evidence="2" id="KW-1185">Reference proteome</keyword>
<accession>A0ABU9KXD4</accession>
<dbReference type="EMBL" id="JBCAUS010000007">
    <property type="protein sequence ID" value="MEL4306220.1"/>
    <property type="molecule type" value="Genomic_DNA"/>
</dbReference>
<evidence type="ECO:0000313" key="2">
    <source>
        <dbReference type="Proteomes" id="UP001396646"/>
    </source>
</evidence>